<dbReference type="InterPro" id="IPR017932">
    <property type="entry name" value="GATase_2_dom"/>
</dbReference>
<dbReference type="AlphaFoldDB" id="A0A229USU0"/>
<dbReference type="InterPro" id="IPR005854">
    <property type="entry name" value="PurF"/>
</dbReference>
<protein>
    <recommendedName>
        <fullName evidence="7">Amidophosphoribosyltransferase</fullName>
        <shortName evidence="7">ATase</shortName>
        <ecNumber evidence="7">2.4.2.14</ecNumber>
    </recommendedName>
    <alternativeName>
        <fullName evidence="7">Glutamine phosphoribosylpyrophosphate amidotransferase</fullName>
        <shortName evidence="7">GPATase</shortName>
    </alternativeName>
</protein>
<dbReference type="Gene3D" id="3.40.50.2020">
    <property type="match status" value="1"/>
</dbReference>
<feature type="binding site" evidence="7 10">
    <location>
        <position position="318"/>
    </location>
    <ligand>
        <name>Mg(2+)</name>
        <dbReference type="ChEBI" id="CHEBI:18420"/>
    </ligand>
</feature>
<evidence type="ECO:0000256" key="11">
    <source>
        <dbReference type="PIRSR" id="PIRSR000485-3"/>
    </source>
</evidence>
<comment type="cofactor">
    <cofactor evidence="7 10">
        <name>Mg(2+)</name>
        <dbReference type="ChEBI" id="CHEBI:18420"/>
    </cofactor>
    <text evidence="7 10">Binds 1 Mg(2+) ion per subunit.</text>
</comment>
<dbReference type="OrthoDB" id="9801213at2"/>
<dbReference type="GO" id="GO:0006189">
    <property type="term" value="P:'de novo' IMP biosynthetic process"/>
    <property type="evidence" value="ECO:0007669"/>
    <property type="project" value="UniProtKB-UniRule"/>
</dbReference>
<keyword evidence="4 7" id="KW-0808">Transferase</keyword>
<comment type="cofactor">
    <cofactor evidence="7 11">
        <name>[4Fe-4S] cluster</name>
        <dbReference type="ChEBI" id="CHEBI:49883"/>
    </cofactor>
    <text evidence="7 11">Binds 1 [4Fe-4S] cluster per subunit.</text>
</comment>
<evidence type="ECO:0000259" key="12">
    <source>
        <dbReference type="PROSITE" id="PS51278"/>
    </source>
</evidence>
<dbReference type="SUPFAM" id="SSF53271">
    <property type="entry name" value="PRTase-like"/>
    <property type="match status" value="1"/>
</dbReference>
<dbReference type="EMBL" id="NMQW01000015">
    <property type="protein sequence ID" value="OXM86430.1"/>
    <property type="molecule type" value="Genomic_DNA"/>
</dbReference>
<gene>
    <name evidence="7" type="primary">purF</name>
    <name evidence="13" type="ORF">CF651_10900</name>
</gene>
<comment type="function">
    <text evidence="7">Catalyzes the formation of phosphoribosylamine from phosphoribosylpyrophosphate (PRPP) and glutamine.</text>
</comment>
<evidence type="ECO:0000313" key="13">
    <source>
        <dbReference type="EMBL" id="OXM86430.1"/>
    </source>
</evidence>
<evidence type="ECO:0000256" key="2">
    <source>
        <dbReference type="ARBA" id="ARBA00010138"/>
    </source>
</evidence>
<comment type="pathway">
    <text evidence="1 7 8">Purine metabolism; IMP biosynthesis via de novo pathway; N(1)-(5-phospho-D-ribosyl)glycinamide from 5-phospho-alpha-D-ribose 1-diphosphate: step 1/2.</text>
</comment>
<dbReference type="RefSeq" id="WP_094014886.1">
    <property type="nucleotide sequence ID" value="NZ_NMQW01000015.1"/>
</dbReference>
<dbReference type="PANTHER" id="PTHR11907">
    <property type="entry name" value="AMIDOPHOSPHORIBOSYLTRANSFERASE"/>
    <property type="match status" value="1"/>
</dbReference>
<dbReference type="EC" id="2.4.2.14" evidence="7"/>
<keyword evidence="3 7" id="KW-0328">Glycosyltransferase</keyword>
<dbReference type="GO" id="GO:0000287">
    <property type="term" value="F:magnesium ion binding"/>
    <property type="evidence" value="ECO:0007669"/>
    <property type="project" value="UniProtKB-UniRule"/>
</dbReference>
<keyword evidence="7 10" id="KW-0460">Magnesium</keyword>
<feature type="binding site" evidence="7 10">
    <location>
        <position position="380"/>
    </location>
    <ligand>
        <name>Mg(2+)</name>
        <dbReference type="ChEBI" id="CHEBI:18420"/>
    </ligand>
</feature>
<dbReference type="InterPro" id="IPR029057">
    <property type="entry name" value="PRTase-like"/>
</dbReference>
<evidence type="ECO:0000256" key="4">
    <source>
        <dbReference type="ARBA" id="ARBA00022679"/>
    </source>
</evidence>
<dbReference type="SUPFAM" id="SSF56235">
    <property type="entry name" value="N-terminal nucleophile aminohydrolases (Ntn hydrolases)"/>
    <property type="match status" value="1"/>
</dbReference>
<sequence>MSDEIKTSQQLWTGNFYNEGIGSHDGLFDKLREECGVFGVFGHPESASLSYYGLHALQHRGQESAGICVANGESFSYYRNMGLVKEVFNNDNLTTLVGPSAIGHVRYSTSGESKLANAQPLVFKYRGGDLAIATNGNLHNAGEVKKELESQGSIFQTTSDTEVIAHLIARSKHDDIVLAVKEALLKVEGAYAFLFQTKDKLIAARDPHGLRPFVMGRLGNAYLFASETCAFDAVGGTYYRDVEPGELLVLDMSTNVLVEDRFSPIKQRAICAMEYIYFARPDSDIDEINIHSARKRMGRQLALESFVDADVVTGVPDSSISAAIGFAEQTGIPYELGLIKNRYTGRTFIQPSQELREQGVKMKLSAVRSIVAGKRVVMIDDSIVRGTTSLRIVNLLREAGATEVHVRISSPPFKNPCFYGIDTPDRKELIAAQKSIEEIRQAINADSLHFLSHDGLLNAIGRPNGEFNRGHCTACFDNRYPTKITDEAEVGCGCD</sequence>
<dbReference type="Gene3D" id="3.60.20.10">
    <property type="entry name" value="Glutamine Phosphoribosylpyrophosphate, subunit 1, domain 1"/>
    <property type="match status" value="1"/>
</dbReference>
<keyword evidence="7" id="KW-0004">4Fe-4S</keyword>
<comment type="caution">
    <text evidence="13">The sequence shown here is derived from an EMBL/GenBank/DDBJ whole genome shotgun (WGS) entry which is preliminary data.</text>
</comment>
<keyword evidence="6 7" id="KW-0315">Glutamine amidotransferase</keyword>
<comment type="similarity">
    <text evidence="2 7 8">In the C-terminal section; belongs to the purine/pyrimidine phosphoribosyltransferase family.</text>
</comment>
<dbReference type="CDD" id="cd00715">
    <property type="entry name" value="GPATase_N"/>
    <property type="match status" value="1"/>
</dbReference>
<feature type="domain" description="Glutamine amidotransferase type-2" evidence="12">
    <location>
        <begin position="35"/>
        <end position="253"/>
    </location>
</feature>
<evidence type="ECO:0000256" key="5">
    <source>
        <dbReference type="ARBA" id="ARBA00022755"/>
    </source>
</evidence>
<keyword evidence="5 7" id="KW-0658">Purine biosynthesis</keyword>
<dbReference type="Pfam" id="PF00156">
    <property type="entry name" value="Pribosyltran"/>
    <property type="match status" value="1"/>
</dbReference>
<accession>A0A229USU0</accession>
<evidence type="ECO:0000313" key="14">
    <source>
        <dbReference type="Proteomes" id="UP000215509"/>
    </source>
</evidence>
<evidence type="ECO:0000256" key="3">
    <source>
        <dbReference type="ARBA" id="ARBA00022676"/>
    </source>
</evidence>
<feature type="binding site" evidence="7 11">
    <location>
        <position position="475"/>
    </location>
    <ligand>
        <name>[4Fe-4S] cluster</name>
        <dbReference type="ChEBI" id="CHEBI:49883"/>
    </ligand>
</feature>
<dbReference type="UniPathway" id="UPA00074">
    <property type="reaction ID" value="UER00124"/>
</dbReference>
<evidence type="ECO:0000256" key="10">
    <source>
        <dbReference type="PIRSR" id="PIRSR000485-2"/>
    </source>
</evidence>
<dbReference type="HAMAP" id="MF_01931">
    <property type="entry name" value="PurF"/>
    <property type="match status" value="1"/>
</dbReference>
<dbReference type="GO" id="GO:0009113">
    <property type="term" value="P:purine nucleobase biosynthetic process"/>
    <property type="evidence" value="ECO:0007669"/>
    <property type="project" value="UniProtKB-UniRule"/>
</dbReference>
<comment type="catalytic activity">
    <reaction evidence="7 8">
        <text>5-phospho-beta-D-ribosylamine + L-glutamate + diphosphate = 5-phospho-alpha-D-ribose 1-diphosphate + L-glutamine + H2O</text>
        <dbReference type="Rhea" id="RHEA:14905"/>
        <dbReference type="ChEBI" id="CHEBI:15377"/>
        <dbReference type="ChEBI" id="CHEBI:29985"/>
        <dbReference type="ChEBI" id="CHEBI:33019"/>
        <dbReference type="ChEBI" id="CHEBI:58017"/>
        <dbReference type="ChEBI" id="CHEBI:58359"/>
        <dbReference type="ChEBI" id="CHEBI:58681"/>
        <dbReference type="EC" id="2.4.2.14"/>
    </reaction>
</comment>
<dbReference type="NCBIfam" id="TIGR01134">
    <property type="entry name" value="purF"/>
    <property type="match status" value="1"/>
</dbReference>
<organism evidence="13 14">
    <name type="scientific">Paenibacillus rigui</name>
    <dbReference type="NCBI Taxonomy" id="554312"/>
    <lineage>
        <taxon>Bacteria</taxon>
        <taxon>Bacillati</taxon>
        <taxon>Bacillota</taxon>
        <taxon>Bacilli</taxon>
        <taxon>Bacillales</taxon>
        <taxon>Paenibacillaceae</taxon>
        <taxon>Paenibacillus</taxon>
    </lineage>
</organism>
<feature type="binding site" evidence="7 11">
    <location>
        <position position="271"/>
    </location>
    <ligand>
        <name>[4Fe-4S] cluster</name>
        <dbReference type="ChEBI" id="CHEBI:49883"/>
    </ligand>
</feature>
<evidence type="ECO:0000256" key="8">
    <source>
        <dbReference type="PIRNR" id="PIRNR000485"/>
    </source>
</evidence>
<keyword evidence="7 11" id="KW-0408">Iron</keyword>
<keyword evidence="7 11" id="KW-0411">Iron-sulfur</keyword>
<evidence type="ECO:0000256" key="7">
    <source>
        <dbReference type="HAMAP-Rule" id="MF_01931"/>
    </source>
</evidence>
<feature type="binding site" evidence="7 11">
    <location>
        <position position="472"/>
    </location>
    <ligand>
        <name>[4Fe-4S] cluster</name>
        <dbReference type="ChEBI" id="CHEBI:49883"/>
    </ligand>
</feature>
<name>A0A229USU0_9BACL</name>
<dbReference type="PROSITE" id="PS51278">
    <property type="entry name" value="GATASE_TYPE_2"/>
    <property type="match status" value="1"/>
</dbReference>
<keyword evidence="7 10" id="KW-0479">Metal-binding</keyword>
<feature type="active site" description="Nucleophile" evidence="7 9">
    <location>
        <position position="35"/>
    </location>
</feature>
<dbReference type="Proteomes" id="UP000215509">
    <property type="component" value="Unassembled WGS sequence"/>
</dbReference>
<evidence type="ECO:0000256" key="6">
    <source>
        <dbReference type="ARBA" id="ARBA00022962"/>
    </source>
</evidence>
<evidence type="ECO:0000256" key="9">
    <source>
        <dbReference type="PIRSR" id="PIRSR000485-1"/>
    </source>
</evidence>
<feature type="binding site" evidence="7 11">
    <location>
        <position position="417"/>
    </location>
    <ligand>
        <name>[4Fe-4S] cluster</name>
        <dbReference type="ChEBI" id="CHEBI:49883"/>
    </ligand>
</feature>
<dbReference type="GO" id="GO:0004044">
    <property type="term" value="F:amidophosphoribosyltransferase activity"/>
    <property type="evidence" value="ECO:0007669"/>
    <property type="project" value="UniProtKB-UniRule"/>
</dbReference>
<dbReference type="PIRSF" id="PIRSF000485">
    <property type="entry name" value="Amd_phspho_trans"/>
    <property type="match status" value="1"/>
</dbReference>
<dbReference type="CDD" id="cd06223">
    <property type="entry name" value="PRTases_typeI"/>
    <property type="match status" value="1"/>
</dbReference>
<dbReference type="Pfam" id="PF13522">
    <property type="entry name" value="GATase_6"/>
    <property type="match status" value="1"/>
</dbReference>
<dbReference type="GO" id="GO:0051539">
    <property type="term" value="F:4 iron, 4 sulfur cluster binding"/>
    <property type="evidence" value="ECO:0007669"/>
    <property type="project" value="UniProtKB-KW"/>
</dbReference>
<dbReference type="InterPro" id="IPR035584">
    <property type="entry name" value="PurF_N"/>
</dbReference>
<reference evidence="13 14" key="1">
    <citation type="submission" date="2017-07" db="EMBL/GenBank/DDBJ databases">
        <title>Genome sequencing and assembly of Paenibacillus rigui.</title>
        <authorList>
            <person name="Mayilraj S."/>
        </authorList>
    </citation>
    <scope>NUCLEOTIDE SEQUENCE [LARGE SCALE GENOMIC DNA]</scope>
    <source>
        <strain evidence="13 14">JCM 16352</strain>
    </source>
</reference>
<keyword evidence="14" id="KW-1185">Reference proteome</keyword>
<feature type="binding site" evidence="7 10">
    <location>
        <position position="381"/>
    </location>
    <ligand>
        <name>Mg(2+)</name>
        <dbReference type="ChEBI" id="CHEBI:18420"/>
    </ligand>
</feature>
<dbReference type="InterPro" id="IPR029055">
    <property type="entry name" value="Ntn_hydrolases_N"/>
</dbReference>
<proteinExistence type="inferred from homology"/>
<dbReference type="InterPro" id="IPR000836">
    <property type="entry name" value="PRTase_dom"/>
</dbReference>
<evidence type="ECO:0000256" key="1">
    <source>
        <dbReference type="ARBA" id="ARBA00005209"/>
    </source>
</evidence>